<evidence type="ECO:0000313" key="1">
    <source>
        <dbReference type="EMBL" id="MFB5737691.1"/>
    </source>
</evidence>
<protein>
    <submittedName>
        <fullName evidence="1">Uncharacterized protein</fullName>
    </submittedName>
</protein>
<proteinExistence type="predicted"/>
<accession>A0ABV5BQX3</accession>
<dbReference type="RefSeq" id="WP_016543705.1">
    <property type="nucleotide sequence ID" value="NZ_JBHILI010000008.1"/>
</dbReference>
<evidence type="ECO:0000313" key="2">
    <source>
        <dbReference type="Proteomes" id="UP001580391"/>
    </source>
</evidence>
<comment type="caution">
    <text evidence="1">The sequence shown here is derived from an EMBL/GenBank/DDBJ whole genome shotgun (WGS) entry which is preliminary data.</text>
</comment>
<reference evidence="1 2" key="1">
    <citation type="submission" date="2024-09" db="EMBL/GenBank/DDBJ databases">
        <title>Taxonomic and Genotyping Characterization of Leptospira Strains isolated from Multiple Sources in Colombia highlights the importance of intermediate species.</title>
        <authorList>
            <person name="Torres Higuera L."/>
            <person name="Rojas Tapias D."/>
            <person name="Jimenez Velasquez S."/>
            <person name="Renjifo Ibanez C."/>
        </authorList>
    </citation>
    <scope>NUCLEOTIDE SEQUENCE [LARGE SCALE GENOMIC DNA]</scope>
    <source>
        <strain evidence="1 2">Lep080</strain>
    </source>
</reference>
<dbReference type="Proteomes" id="UP001580391">
    <property type="component" value="Unassembled WGS sequence"/>
</dbReference>
<keyword evidence="2" id="KW-1185">Reference proteome</keyword>
<dbReference type="EMBL" id="JBHILJ010000007">
    <property type="protein sequence ID" value="MFB5737691.1"/>
    <property type="molecule type" value="Genomic_DNA"/>
</dbReference>
<organism evidence="1 2">
    <name type="scientific">Leptospira wolffii</name>
    <dbReference type="NCBI Taxonomy" id="409998"/>
    <lineage>
        <taxon>Bacteria</taxon>
        <taxon>Pseudomonadati</taxon>
        <taxon>Spirochaetota</taxon>
        <taxon>Spirochaetia</taxon>
        <taxon>Leptospirales</taxon>
        <taxon>Leptospiraceae</taxon>
        <taxon>Leptospira</taxon>
    </lineage>
</organism>
<sequence>MAALGLAGGAGGGGAGSVTTATINLSVSDVKSNVNGLNLGTVNVTILPAL</sequence>
<gene>
    <name evidence="1" type="ORF">ACE5IX_14300</name>
</gene>
<name>A0ABV5BQX3_9LEPT</name>